<feature type="compositionally biased region" description="Low complexity" evidence="1">
    <location>
        <begin position="10"/>
        <end position="19"/>
    </location>
</feature>
<name>A0A6L6X5R4_9ACTN</name>
<proteinExistence type="predicted"/>
<feature type="region of interest" description="Disordered" evidence="1">
    <location>
        <begin position="1"/>
        <end position="100"/>
    </location>
</feature>
<gene>
    <name evidence="2" type="ORF">GPA10_31785</name>
</gene>
<protein>
    <submittedName>
        <fullName evidence="2">Uncharacterized protein</fullName>
    </submittedName>
</protein>
<dbReference type="Proteomes" id="UP000483802">
    <property type="component" value="Unassembled WGS sequence"/>
</dbReference>
<dbReference type="AlphaFoldDB" id="A0A6L6X5R4"/>
<dbReference type="RefSeq" id="WP_157168490.1">
    <property type="nucleotide sequence ID" value="NZ_WPNZ01000022.1"/>
</dbReference>
<reference evidence="2 3" key="1">
    <citation type="submission" date="2019-11" db="EMBL/GenBank/DDBJ databases">
        <title>Streptomyces typhae sp. nov., a novel endophytic actinomycete isolated from the root of cattail pollen (Typha angustifolia L.).</title>
        <authorList>
            <person name="Peng C."/>
        </authorList>
    </citation>
    <scope>NUCLEOTIDE SEQUENCE [LARGE SCALE GENOMIC DNA]</scope>
    <source>
        <strain evidence="3">p1417</strain>
    </source>
</reference>
<accession>A0A6L6X5R4</accession>
<sequence length="100" mass="10063">MGGEEKAENPPAESAATADETPEPAPESVTPTEGPSASAGKSPGAADATDELTDAADNLFEPEGAEESGASTDERAGDAATGRSFGKLTGSRDRQRRKNG</sequence>
<feature type="compositionally biased region" description="Low complexity" evidence="1">
    <location>
        <begin position="34"/>
        <end position="47"/>
    </location>
</feature>
<evidence type="ECO:0000256" key="1">
    <source>
        <dbReference type="SAM" id="MobiDB-lite"/>
    </source>
</evidence>
<organism evidence="2 3">
    <name type="scientific">Streptomyces typhae</name>
    <dbReference type="NCBI Taxonomy" id="2681492"/>
    <lineage>
        <taxon>Bacteria</taxon>
        <taxon>Bacillati</taxon>
        <taxon>Actinomycetota</taxon>
        <taxon>Actinomycetes</taxon>
        <taxon>Kitasatosporales</taxon>
        <taxon>Streptomycetaceae</taxon>
        <taxon>Streptomyces</taxon>
    </lineage>
</organism>
<keyword evidence="3" id="KW-1185">Reference proteome</keyword>
<evidence type="ECO:0000313" key="3">
    <source>
        <dbReference type="Proteomes" id="UP000483802"/>
    </source>
</evidence>
<dbReference type="EMBL" id="WPNZ01000022">
    <property type="protein sequence ID" value="MVO89213.1"/>
    <property type="molecule type" value="Genomic_DNA"/>
</dbReference>
<comment type="caution">
    <text evidence="2">The sequence shown here is derived from an EMBL/GenBank/DDBJ whole genome shotgun (WGS) entry which is preliminary data.</text>
</comment>
<evidence type="ECO:0000313" key="2">
    <source>
        <dbReference type="EMBL" id="MVO89213.1"/>
    </source>
</evidence>